<sequence>MKYRMDEITESCLGKMLDSKKNKGEYQQYLANINVRWGSFDLNNLSLMRFEPNENDRYGIKYGDLIMCEGGEPGRCAIWRDELPNMKIQKALHRIRPNTNLVDVEYLYYWFLLSGKNDLLRRHFTETTIKHLPGETLKQLVIDLPDMKIQKNISTVLRSIDKKITVNEKINDNLEQQLMLLYDYWFTQFDFPDNDGNPYQTSGGKMVWNDTLKRNIPENWKVQSVISNCLSSIIKPGVEIFNTKTYLATADVKGTSISTGTIVDYDGRESRANMQPSINSVWFAKMKNSIKHLYLNKEMQPIISSCILSTGFCGLQCNEISFEYIASYVSNAYFEIHKDMLAHGATQEAVNNDDLAGVHIIIPEDTVLRAYHEATQAIYAQISKNICENQELVKLRDWLLPMLMNGQATISD</sequence>
<dbReference type="PANTHER" id="PTHR30408">
    <property type="entry name" value="TYPE-1 RESTRICTION ENZYME ECOKI SPECIFICITY PROTEIN"/>
    <property type="match status" value="1"/>
</dbReference>
<keyword evidence="2" id="KW-0680">Restriction system</keyword>
<dbReference type="SUPFAM" id="SSF116734">
    <property type="entry name" value="DNA methylase specificity domain"/>
    <property type="match status" value="2"/>
</dbReference>
<dbReference type="InterPro" id="IPR052021">
    <property type="entry name" value="Type-I_RS_S_subunit"/>
</dbReference>
<evidence type="ECO:0000256" key="1">
    <source>
        <dbReference type="ARBA" id="ARBA00010923"/>
    </source>
</evidence>
<evidence type="ECO:0000259" key="4">
    <source>
        <dbReference type="Pfam" id="PF01420"/>
    </source>
</evidence>
<organism evidence="5 6">
    <name type="scientific">Dorea longicatena</name>
    <dbReference type="NCBI Taxonomy" id="88431"/>
    <lineage>
        <taxon>Bacteria</taxon>
        <taxon>Bacillati</taxon>
        <taxon>Bacillota</taxon>
        <taxon>Clostridia</taxon>
        <taxon>Lachnospirales</taxon>
        <taxon>Lachnospiraceae</taxon>
        <taxon>Dorea</taxon>
    </lineage>
</organism>
<evidence type="ECO:0000313" key="6">
    <source>
        <dbReference type="Proteomes" id="UP000284112"/>
    </source>
</evidence>
<dbReference type="InterPro" id="IPR000055">
    <property type="entry name" value="Restrct_endonuc_typeI_TRD"/>
</dbReference>
<keyword evidence="5" id="KW-0255">Endonuclease</keyword>
<dbReference type="Gene3D" id="3.90.220.20">
    <property type="entry name" value="DNA methylase specificity domains"/>
    <property type="match status" value="2"/>
</dbReference>
<dbReference type="EMBL" id="QRHW01000002">
    <property type="protein sequence ID" value="RHG10946.1"/>
    <property type="molecule type" value="Genomic_DNA"/>
</dbReference>
<keyword evidence="3" id="KW-0238">DNA-binding</keyword>
<comment type="similarity">
    <text evidence="1">Belongs to the type-I restriction system S methylase family.</text>
</comment>
<gene>
    <name evidence="5" type="ORF">DW641_01600</name>
</gene>
<dbReference type="Proteomes" id="UP000284112">
    <property type="component" value="Unassembled WGS sequence"/>
</dbReference>
<evidence type="ECO:0000313" key="5">
    <source>
        <dbReference type="EMBL" id="RHG10946.1"/>
    </source>
</evidence>
<name>A0A414S547_9FIRM</name>
<protein>
    <submittedName>
        <fullName evidence="5">Restriction endonuclease subunit S</fullName>
    </submittedName>
</protein>
<dbReference type="AlphaFoldDB" id="A0A414S547"/>
<accession>A0A414S547</accession>
<dbReference type="InterPro" id="IPR044946">
    <property type="entry name" value="Restrct_endonuc_typeI_TRD_sf"/>
</dbReference>
<dbReference type="GO" id="GO:0009307">
    <property type="term" value="P:DNA restriction-modification system"/>
    <property type="evidence" value="ECO:0007669"/>
    <property type="project" value="UniProtKB-KW"/>
</dbReference>
<dbReference type="RefSeq" id="WP_118309022.1">
    <property type="nucleotide sequence ID" value="NZ_QRHW01000002.1"/>
</dbReference>
<keyword evidence="5" id="KW-0378">Hydrolase</keyword>
<keyword evidence="5" id="KW-0540">Nuclease</keyword>
<dbReference type="PANTHER" id="PTHR30408:SF13">
    <property type="entry name" value="TYPE I RESTRICTION ENZYME HINDI SPECIFICITY SUBUNIT"/>
    <property type="match status" value="1"/>
</dbReference>
<comment type="caution">
    <text evidence="5">The sequence shown here is derived from an EMBL/GenBank/DDBJ whole genome shotgun (WGS) entry which is preliminary data.</text>
</comment>
<dbReference type="GO" id="GO:0004519">
    <property type="term" value="F:endonuclease activity"/>
    <property type="evidence" value="ECO:0007669"/>
    <property type="project" value="UniProtKB-KW"/>
</dbReference>
<feature type="domain" description="Type I restriction modification DNA specificity" evidence="4">
    <location>
        <begin position="4"/>
        <end position="176"/>
    </location>
</feature>
<dbReference type="GO" id="GO:0003677">
    <property type="term" value="F:DNA binding"/>
    <property type="evidence" value="ECO:0007669"/>
    <property type="project" value="UniProtKB-KW"/>
</dbReference>
<evidence type="ECO:0000256" key="2">
    <source>
        <dbReference type="ARBA" id="ARBA00022747"/>
    </source>
</evidence>
<evidence type="ECO:0000256" key="3">
    <source>
        <dbReference type="ARBA" id="ARBA00023125"/>
    </source>
</evidence>
<proteinExistence type="inferred from homology"/>
<dbReference type="Pfam" id="PF01420">
    <property type="entry name" value="Methylase_S"/>
    <property type="match status" value="1"/>
</dbReference>
<reference evidence="5 6" key="1">
    <citation type="submission" date="2018-08" db="EMBL/GenBank/DDBJ databases">
        <title>A genome reference for cultivated species of the human gut microbiota.</title>
        <authorList>
            <person name="Zou Y."/>
            <person name="Xue W."/>
            <person name="Luo G."/>
        </authorList>
    </citation>
    <scope>NUCLEOTIDE SEQUENCE [LARGE SCALE GENOMIC DNA]</scope>
    <source>
        <strain evidence="5 6">AM23-13</strain>
    </source>
</reference>